<dbReference type="PaxDb" id="39947-A0A0N7KRQ3"/>
<evidence type="ECO:0000313" key="1">
    <source>
        <dbReference type="EMBL" id="BAT10658.1"/>
    </source>
</evidence>
<name>A0A0N7KRQ3_ORYSJ</name>
<reference evidence="1 2" key="3">
    <citation type="journal article" date="2013" name="Rice">
        <title>Improvement of the Oryza sativa Nipponbare reference genome using next generation sequence and optical map data.</title>
        <authorList>
            <person name="Kawahara Y."/>
            <person name="de la Bastide M."/>
            <person name="Hamilton J.P."/>
            <person name="Kanamori H."/>
            <person name="McCombie W.R."/>
            <person name="Ouyang S."/>
            <person name="Schwartz D.C."/>
            <person name="Tanaka T."/>
            <person name="Wu J."/>
            <person name="Zhou S."/>
            <person name="Childs K.L."/>
            <person name="Davidson R.M."/>
            <person name="Lin H."/>
            <person name="Quesada-Ocampo L."/>
            <person name="Vaillancourt B."/>
            <person name="Sakai H."/>
            <person name="Lee S.S."/>
            <person name="Kim J."/>
            <person name="Numa H."/>
            <person name="Itoh T."/>
            <person name="Buell C.R."/>
            <person name="Matsumoto T."/>
        </authorList>
    </citation>
    <scope>NUCLEOTIDE SEQUENCE [LARGE SCALE GENOMIC DNA]</scope>
    <source>
        <strain evidence="2">cv. Nipponbare</strain>
    </source>
</reference>
<dbReference type="AlphaFoldDB" id="A0A0N7KRQ3"/>
<accession>A0A0N7KRQ3</accession>
<evidence type="ECO:0000313" key="2">
    <source>
        <dbReference type="Proteomes" id="UP000059680"/>
    </source>
</evidence>
<gene>
    <name evidence="1" type="ordered locus">Os10g0389900</name>
    <name evidence="1" type="ORF">OSNPB_100389900</name>
</gene>
<reference evidence="2" key="1">
    <citation type="journal article" date="2005" name="Nature">
        <title>The map-based sequence of the rice genome.</title>
        <authorList>
            <consortium name="International rice genome sequencing project (IRGSP)"/>
            <person name="Matsumoto T."/>
            <person name="Wu J."/>
            <person name="Kanamori H."/>
            <person name="Katayose Y."/>
            <person name="Fujisawa M."/>
            <person name="Namiki N."/>
            <person name="Mizuno H."/>
            <person name="Yamamoto K."/>
            <person name="Antonio B.A."/>
            <person name="Baba T."/>
            <person name="Sakata K."/>
            <person name="Nagamura Y."/>
            <person name="Aoki H."/>
            <person name="Arikawa K."/>
            <person name="Arita K."/>
            <person name="Bito T."/>
            <person name="Chiden Y."/>
            <person name="Fujitsuka N."/>
            <person name="Fukunaka R."/>
            <person name="Hamada M."/>
            <person name="Harada C."/>
            <person name="Hayashi A."/>
            <person name="Hijishita S."/>
            <person name="Honda M."/>
            <person name="Hosokawa S."/>
            <person name="Ichikawa Y."/>
            <person name="Idonuma A."/>
            <person name="Iijima M."/>
            <person name="Ikeda M."/>
            <person name="Ikeno M."/>
            <person name="Ito K."/>
            <person name="Ito S."/>
            <person name="Ito T."/>
            <person name="Ito Y."/>
            <person name="Ito Y."/>
            <person name="Iwabuchi A."/>
            <person name="Kamiya K."/>
            <person name="Karasawa W."/>
            <person name="Kurita K."/>
            <person name="Katagiri S."/>
            <person name="Kikuta A."/>
            <person name="Kobayashi H."/>
            <person name="Kobayashi N."/>
            <person name="Machita K."/>
            <person name="Maehara T."/>
            <person name="Masukawa M."/>
            <person name="Mizubayashi T."/>
            <person name="Mukai Y."/>
            <person name="Nagasaki H."/>
            <person name="Nagata Y."/>
            <person name="Naito S."/>
            <person name="Nakashima M."/>
            <person name="Nakama Y."/>
            <person name="Nakamichi Y."/>
            <person name="Nakamura M."/>
            <person name="Meguro A."/>
            <person name="Negishi M."/>
            <person name="Ohta I."/>
            <person name="Ohta T."/>
            <person name="Okamoto M."/>
            <person name="Ono N."/>
            <person name="Saji S."/>
            <person name="Sakaguchi M."/>
            <person name="Sakai K."/>
            <person name="Shibata M."/>
            <person name="Shimokawa T."/>
            <person name="Song J."/>
            <person name="Takazaki Y."/>
            <person name="Terasawa K."/>
            <person name="Tsugane M."/>
            <person name="Tsuji K."/>
            <person name="Ueda S."/>
            <person name="Waki K."/>
            <person name="Yamagata H."/>
            <person name="Yamamoto M."/>
            <person name="Yamamoto S."/>
            <person name="Yamane H."/>
            <person name="Yoshiki S."/>
            <person name="Yoshihara R."/>
            <person name="Yukawa K."/>
            <person name="Zhong H."/>
            <person name="Yano M."/>
            <person name="Yuan Q."/>
            <person name="Ouyang S."/>
            <person name="Liu J."/>
            <person name="Jones K.M."/>
            <person name="Gansberger K."/>
            <person name="Moffat K."/>
            <person name="Hill J."/>
            <person name="Bera J."/>
            <person name="Fadrosh D."/>
            <person name="Jin S."/>
            <person name="Johri S."/>
            <person name="Kim M."/>
            <person name="Overton L."/>
            <person name="Reardon M."/>
            <person name="Tsitrin T."/>
            <person name="Vuong H."/>
            <person name="Weaver B."/>
            <person name="Ciecko A."/>
            <person name="Tallon L."/>
            <person name="Jackson J."/>
            <person name="Pai G."/>
            <person name="Aken S.V."/>
            <person name="Utterback T."/>
            <person name="Reidmuller S."/>
            <person name="Feldblyum T."/>
            <person name="Hsiao J."/>
            <person name="Zismann V."/>
            <person name="Iobst S."/>
            <person name="de Vazeille A.R."/>
            <person name="Buell C.R."/>
            <person name="Ying K."/>
            <person name="Li Y."/>
            <person name="Lu T."/>
            <person name="Huang Y."/>
            <person name="Zhao Q."/>
            <person name="Feng Q."/>
            <person name="Zhang L."/>
            <person name="Zhu J."/>
            <person name="Weng Q."/>
            <person name="Mu J."/>
            <person name="Lu Y."/>
            <person name="Fan D."/>
            <person name="Liu Y."/>
            <person name="Guan J."/>
            <person name="Zhang Y."/>
            <person name="Yu S."/>
            <person name="Liu X."/>
            <person name="Zhang Y."/>
            <person name="Hong G."/>
            <person name="Han B."/>
            <person name="Choisne N."/>
            <person name="Demange N."/>
            <person name="Orjeda G."/>
            <person name="Samain S."/>
            <person name="Cattolico L."/>
            <person name="Pelletier E."/>
            <person name="Couloux A."/>
            <person name="Segurens B."/>
            <person name="Wincker P."/>
            <person name="D'Hont A."/>
            <person name="Scarpelli C."/>
            <person name="Weissenbach J."/>
            <person name="Salanoubat M."/>
            <person name="Quetier F."/>
            <person name="Yu Y."/>
            <person name="Kim H.R."/>
            <person name="Rambo T."/>
            <person name="Currie J."/>
            <person name="Collura K."/>
            <person name="Luo M."/>
            <person name="Yang T."/>
            <person name="Ammiraju J.S.S."/>
            <person name="Engler F."/>
            <person name="Soderlund C."/>
            <person name="Wing R.A."/>
            <person name="Palmer L.E."/>
            <person name="de la Bastide M."/>
            <person name="Spiegel L."/>
            <person name="Nascimento L."/>
            <person name="Zutavern T."/>
            <person name="O'Shaughnessy A."/>
            <person name="Dike S."/>
            <person name="Dedhia N."/>
            <person name="Preston R."/>
            <person name="Balija V."/>
            <person name="McCombie W.R."/>
            <person name="Chow T."/>
            <person name="Chen H."/>
            <person name="Chung M."/>
            <person name="Chen C."/>
            <person name="Shaw J."/>
            <person name="Wu H."/>
            <person name="Hsiao K."/>
            <person name="Chao Y."/>
            <person name="Chu M."/>
            <person name="Cheng C."/>
            <person name="Hour A."/>
            <person name="Lee P."/>
            <person name="Lin S."/>
            <person name="Lin Y."/>
            <person name="Liou J."/>
            <person name="Liu S."/>
            <person name="Hsing Y."/>
            <person name="Raghuvanshi S."/>
            <person name="Mohanty A."/>
            <person name="Bharti A.K."/>
            <person name="Gaur A."/>
            <person name="Gupta V."/>
            <person name="Kumar D."/>
            <person name="Ravi V."/>
            <person name="Vij S."/>
            <person name="Kapur A."/>
            <person name="Khurana P."/>
            <person name="Khurana P."/>
            <person name="Khurana J.P."/>
            <person name="Tyagi A.K."/>
            <person name="Gaikwad K."/>
            <person name="Singh A."/>
            <person name="Dalal V."/>
            <person name="Srivastava S."/>
            <person name="Dixit A."/>
            <person name="Pal A.K."/>
            <person name="Ghazi I.A."/>
            <person name="Yadav M."/>
            <person name="Pandit A."/>
            <person name="Bhargava A."/>
            <person name="Sureshbabu K."/>
            <person name="Batra K."/>
            <person name="Sharma T.R."/>
            <person name="Mohapatra T."/>
            <person name="Singh N.K."/>
            <person name="Messing J."/>
            <person name="Nelson A.B."/>
            <person name="Fuks G."/>
            <person name="Kavchok S."/>
            <person name="Keizer G."/>
            <person name="Linton E."/>
            <person name="Llaca V."/>
            <person name="Song R."/>
            <person name="Tanyolac B."/>
            <person name="Young S."/>
            <person name="Ho-Il K."/>
            <person name="Hahn J.H."/>
            <person name="Sangsakoo G."/>
            <person name="Vanavichit A."/>
            <person name="de Mattos Luiz.A.T."/>
            <person name="Zimmer P.D."/>
            <person name="Malone G."/>
            <person name="Dellagostin O."/>
            <person name="de Oliveira A.C."/>
            <person name="Bevan M."/>
            <person name="Bancroft I."/>
            <person name="Minx P."/>
            <person name="Cordum H."/>
            <person name="Wilson R."/>
            <person name="Cheng Z."/>
            <person name="Jin W."/>
            <person name="Jiang J."/>
            <person name="Leong S.A."/>
            <person name="Iwama H."/>
            <person name="Gojobori T."/>
            <person name="Itoh T."/>
            <person name="Niimura Y."/>
            <person name="Fujii Y."/>
            <person name="Habara T."/>
            <person name="Sakai H."/>
            <person name="Sato Y."/>
            <person name="Wilson G."/>
            <person name="Kumar K."/>
            <person name="McCouch S."/>
            <person name="Juretic N."/>
            <person name="Hoen D."/>
            <person name="Wright S."/>
            <person name="Bruskiewich R."/>
            <person name="Bureau T."/>
            <person name="Miyao A."/>
            <person name="Hirochika H."/>
            <person name="Nishikawa T."/>
            <person name="Kadowaki K."/>
            <person name="Sugiura M."/>
            <person name="Burr B."/>
            <person name="Sasaki T."/>
        </authorList>
    </citation>
    <scope>NUCLEOTIDE SEQUENCE [LARGE SCALE GENOMIC DNA]</scope>
    <source>
        <strain evidence="2">cv. Nipponbare</strain>
    </source>
</reference>
<protein>
    <submittedName>
        <fullName evidence="1">Os10g0389900 protein</fullName>
    </submittedName>
</protein>
<dbReference type="Proteomes" id="UP000059680">
    <property type="component" value="Chromosome 10"/>
</dbReference>
<sequence>MTSRATIIPAIAPARNPEFPPELDELPLPLECLPGLFLRLRDGGGAVNGGGGGAGPVLQELPSVLLFIFFSSLGIQPVKRL</sequence>
<proteinExistence type="predicted"/>
<reference evidence="1 2" key="2">
    <citation type="journal article" date="2013" name="Plant Cell Physiol.">
        <title>Rice Annotation Project Database (RAP-DB): an integrative and interactive database for rice genomics.</title>
        <authorList>
            <person name="Sakai H."/>
            <person name="Lee S.S."/>
            <person name="Tanaka T."/>
            <person name="Numa H."/>
            <person name="Kim J."/>
            <person name="Kawahara Y."/>
            <person name="Wakimoto H."/>
            <person name="Yang C.C."/>
            <person name="Iwamoto M."/>
            <person name="Abe T."/>
            <person name="Yamada Y."/>
            <person name="Muto A."/>
            <person name="Inokuchi H."/>
            <person name="Ikemura T."/>
            <person name="Matsumoto T."/>
            <person name="Sasaki T."/>
            <person name="Itoh T."/>
        </authorList>
    </citation>
    <scope>NUCLEOTIDE SEQUENCE [LARGE SCALE GENOMIC DNA]</scope>
    <source>
        <strain evidence="2">cv. Nipponbare</strain>
    </source>
</reference>
<organism evidence="1 2">
    <name type="scientific">Oryza sativa subsp. japonica</name>
    <name type="common">Rice</name>
    <dbReference type="NCBI Taxonomy" id="39947"/>
    <lineage>
        <taxon>Eukaryota</taxon>
        <taxon>Viridiplantae</taxon>
        <taxon>Streptophyta</taxon>
        <taxon>Embryophyta</taxon>
        <taxon>Tracheophyta</taxon>
        <taxon>Spermatophyta</taxon>
        <taxon>Magnoliopsida</taxon>
        <taxon>Liliopsida</taxon>
        <taxon>Poales</taxon>
        <taxon>Poaceae</taxon>
        <taxon>BOP clade</taxon>
        <taxon>Oryzoideae</taxon>
        <taxon>Oryzeae</taxon>
        <taxon>Oryzinae</taxon>
        <taxon>Oryza</taxon>
        <taxon>Oryza sativa</taxon>
    </lineage>
</organism>
<dbReference type="EMBL" id="AP014966">
    <property type="protein sequence ID" value="BAT10658.1"/>
    <property type="molecule type" value="Genomic_DNA"/>
</dbReference>
<dbReference type="InParanoid" id="A0A0N7KRQ3"/>
<keyword evidence="2" id="KW-1185">Reference proteome</keyword>
<dbReference type="Gramene" id="Os10t0389900-00">
    <property type="protein sequence ID" value="Os10t0389900-00"/>
    <property type="gene ID" value="Os10g0389900"/>
</dbReference>